<sequence>MPQVDCNAPAEDDDNDLVAPHDYGPPLPPPPVNPNSNSHPSFLHMSFNQDHACFAAGTDNDFRIYDCDPYRELFRRDFNQGGGICIVDMLFRCNILALVSGGPDPQYSPNKVMIWDDHKGECIGELTSRSEVRAVRLRCDRIVISPNAENSIEKLGNLRYVLPHKSEIVSFFSYGCSHFLQLYINTSSRATFHHCIPSNKKHRQRMKTTLLLLSSLLFGLSANFLLGAALDPVLDIDGAQLRNGVEYYILPVFRGRGGGLTLGGGCPRDVVQAQNELDNGFPLTFTPVDPKEDIIRESTDLNIVFSASTICVQSTLWRLSNNETSGEYFVSTGGVQGNPGRETISNWFKIEKNQDDYNLRYCPTVCDTCRVICRDIGIAIENGRRRLVLSEEPFKVKFRKA</sequence>
<gene>
    <name evidence="4" type="ORF">RJ640_023567</name>
</gene>
<evidence type="ECO:0000313" key="4">
    <source>
        <dbReference type="EMBL" id="KAK2979639.1"/>
    </source>
</evidence>
<comment type="similarity">
    <text evidence="1">Belongs to the protease inhibitor I3 (leguminous Kunitz-type inhibitor) family.</text>
</comment>
<dbReference type="PANTHER" id="PTHR33107">
    <property type="entry name" value="KUNITZ TRYPSIN INHIBITOR 2"/>
    <property type="match status" value="1"/>
</dbReference>
<protein>
    <submittedName>
        <fullName evidence="4">Uncharacterized protein</fullName>
    </submittedName>
</protein>
<dbReference type="InterPro" id="IPR011065">
    <property type="entry name" value="Kunitz_inhibitor_STI-like_sf"/>
</dbReference>
<dbReference type="SUPFAM" id="SSF50978">
    <property type="entry name" value="WD40 repeat-like"/>
    <property type="match status" value="1"/>
</dbReference>
<dbReference type="Pfam" id="PF00197">
    <property type="entry name" value="Kunitz_legume"/>
    <property type="match status" value="1"/>
</dbReference>
<dbReference type="InterPro" id="IPR002160">
    <property type="entry name" value="Prot_inh_Kunz-lg"/>
</dbReference>
<comment type="caution">
    <text evidence="4">The sequence shown here is derived from an EMBL/GenBank/DDBJ whole genome shotgun (WGS) entry which is preliminary data.</text>
</comment>
<feature type="region of interest" description="Disordered" evidence="2">
    <location>
        <begin position="1"/>
        <end position="39"/>
    </location>
</feature>
<keyword evidence="3" id="KW-0812">Transmembrane</keyword>
<evidence type="ECO:0000256" key="2">
    <source>
        <dbReference type="SAM" id="MobiDB-lite"/>
    </source>
</evidence>
<name>A0AA88QYS9_9ASTE</name>
<dbReference type="PANTHER" id="PTHR33107:SF5">
    <property type="entry name" value="KUNITZ TRYPSIN INHIBITOR 5"/>
    <property type="match status" value="1"/>
</dbReference>
<keyword evidence="3" id="KW-0472">Membrane</keyword>
<reference evidence="4" key="1">
    <citation type="submission" date="2022-12" db="EMBL/GenBank/DDBJ databases">
        <title>Draft genome assemblies for two species of Escallonia (Escalloniales).</title>
        <authorList>
            <person name="Chanderbali A."/>
            <person name="Dervinis C."/>
            <person name="Anghel I."/>
            <person name="Soltis D."/>
            <person name="Soltis P."/>
            <person name="Zapata F."/>
        </authorList>
    </citation>
    <scope>NUCLEOTIDE SEQUENCE</scope>
    <source>
        <strain evidence="4">UCBG92.1500</strain>
        <tissue evidence="4">Leaf</tissue>
    </source>
</reference>
<dbReference type="CDD" id="cd23375">
    <property type="entry name" value="beta-trefoil_STI_VvMLP-like"/>
    <property type="match status" value="1"/>
</dbReference>
<feature type="transmembrane region" description="Helical" evidence="3">
    <location>
        <begin position="210"/>
        <end position="230"/>
    </location>
</feature>
<dbReference type="Gene3D" id="2.80.10.50">
    <property type="match status" value="1"/>
</dbReference>
<accession>A0AA88QYS9</accession>
<dbReference type="PRINTS" id="PR00291">
    <property type="entry name" value="KUNITZINHBTR"/>
</dbReference>
<dbReference type="EMBL" id="JAVXUO010001734">
    <property type="protein sequence ID" value="KAK2979639.1"/>
    <property type="molecule type" value="Genomic_DNA"/>
</dbReference>
<organism evidence="4 5">
    <name type="scientific">Escallonia rubra</name>
    <dbReference type="NCBI Taxonomy" id="112253"/>
    <lineage>
        <taxon>Eukaryota</taxon>
        <taxon>Viridiplantae</taxon>
        <taxon>Streptophyta</taxon>
        <taxon>Embryophyta</taxon>
        <taxon>Tracheophyta</taxon>
        <taxon>Spermatophyta</taxon>
        <taxon>Magnoliopsida</taxon>
        <taxon>eudicotyledons</taxon>
        <taxon>Gunneridae</taxon>
        <taxon>Pentapetalae</taxon>
        <taxon>asterids</taxon>
        <taxon>campanulids</taxon>
        <taxon>Escalloniales</taxon>
        <taxon>Escalloniaceae</taxon>
        <taxon>Escallonia</taxon>
    </lineage>
</organism>
<keyword evidence="5" id="KW-1185">Reference proteome</keyword>
<proteinExistence type="inferred from homology"/>
<keyword evidence="3" id="KW-1133">Transmembrane helix</keyword>
<dbReference type="Proteomes" id="UP001187471">
    <property type="component" value="Unassembled WGS sequence"/>
</dbReference>
<dbReference type="InterPro" id="IPR036322">
    <property type="entry name" value="WD40_repeat_dom_sf"/>
</dbReference>
<evidence type="ECO:0000256" key="3">
    <source>
        <dbReference type="SAM" id="Phobius"/>
    </source>
</evidence>
<dbReference type="SUPFAM" id="SSF50386">
    <property type="entry name" value="STI-like"/>
    <property type="match status" value="1"/>
</dbReference>
<evidence type="ECO:0000313" key="5">
    <source>
        <dbReference type="Proteomes" id="UP001187471"/>
    </source>
</evidence>
<evidence type="ECO:0000256" key="1">
    <source>
        <dbReference type="ARBA" id="ARBA00005440"/>
    </source>
</evidence>
<dbReference type="SMART" id="SM00452">
    <property type="entry name" value="STI"/>
    <property type="match status" value="1"/>
</dbReference>
<dbReference type="AlphaFoldDB" id="A0AA88QYS9"/>
<feature type="compositionally biased region" description="Pro residues" evidence="2">
    <location>
        <begin position="23"/>
        <end position="33"/>
    </location>
</feature>
<dbReference type="GO" id="GO:0004866">
    <property type="term" value="F:endopeptidase inhibitor activity"/>
    <property type="evidence" value="ECO:0007669"/>
    <property type="project" value="InterPro"/>
</dbReference>